<reference evidence="11 12" key="2">
    <citation type="submission" date="2020-02" db="EMBL/GenBank/DDBJ databases">
        <title>The new genus of Enterobacteriales.</title>
        <authorList>
            <person name="Kim I.S."/>
        </authorList>
    </citation>
    <scope>NUCLEOTIDE SEQUENCE [LARGE SCALE GENOMIC DNA]</scope>
    <source>
        <strain evidence="11 12">SAP-6</strain>
    </source>
</reference>
<dbReference type="Gene3D" id="1.20.5.3310">
    <property type="match status" value="1"/>
</dbReference>
<keyword evidence="6 9" id="KW-1133">Transmembrane helix</keyword>
<evidence type="ECO:0000256" key="8">
    <source>
        <dbReference type="ARBA" id="ARBA00023136"/>
    </source>
</evidence>
<dbReference type="NCBIfam" id="NF002448">
    <property type="entry name" value="PRK01614.1"/>
    <property type="match status" value="1"/>
</dbReference>
<feature type="region of interest" description="Disordered" evidence="10">
    <location>
        <begin position="42"/>
        <end position="91"/>
    </location>
</feature>
<evidence type="ECO:0000256" key="7">
    <source>
        <dbReference type="ARBA" id="ARBA00023010"/>
    </source>
</evidence>
<proteinExistence type="inferred from homology"/>
<evidence type="ECO:0000313" key="12">
    <source>
        <dbReference type="Proteomes" id="UP000461443"/>
    </source>
</evidence>
<keyword evidence="8 9" id="KW-0472">Membrane</keyword>
<dbReference type="AlphaFoldDB" id="A0A845SKM4"/>
<keyword evidence="3 9" id="KW-1003">Cell membrane</keyword>
<dbReference type="EMBL" id="WUBS01000013">
    <property type="protein sequence ID" value="NDL64529.1"/>
    <property type="molecule type" value="Genomic_DNA"/>
</dbReference>
<evidence type="ECO:0000256" key="1">
    <source>
        <dbReference type="ARBA" id="ARBA00004162"/>
    </source>
</evidence>
<dbReference type="PANTHER" id="PTHR42982">
    <property type="entry name" value="SEC-INDEPENDENT PROTEIN TRANSLOCASE PROTEIN TATA"/>
    <property type="match status" value="1"/>
</dbReference>
<dbReference type="RefSeq" id="WP_162367247.1">
    <property type="nucleotide sequence ID" value="NZ_WUBS01000013.1"/>
</dbReference>
<dbReference type="GO" id="GO:0008320">
    <property type="term" value="F:protein transmembrane transporter activity"/>
    <property type="evidence" value="ECO:0007669"/>
    <property type="project" value="UniProtKB-UniRule"/>
</dbReference>
<evidence type="ECO:0000256" key="9">
    <source>
        <dbReference type="HAMAP-Rule" id="MF_00236"/>
    </source>
</evidence>
<dbReference type="GO" id="GO:0043953">
    <property type="term" value="P:protein transport by the Tat complex"/>
    <property type="evidence" value="ECO:0007669"/>
    <property type="project" value="UniProtKB-UniRule"/>
</dbReference>
<evidence type="ECO:0000256" key="10">
    <source>
        <dbReference type="SAM" id="MobiDB-lite"/>
    </source>
</evidence>
<comment type="subunit">
    <text evidence="9">The Tat system comprises two distinct complexes: a TatABC complex, containing multiple copies of TatA, TatB and TatC subunits, and a separate TatA complex, containing only TatA subunits. Substrates initially bind to the TatABC complex, which probably triggers association of the separate TatA complex to form the active translocon.</text>
</comment>
<dbReference type="PANTHER" id="PTHR42982:SF1">
    <property type="entry name" value="SEC-INDEPENDENT PROTEIN TRANSLOCASE PROTEIN TATA"/>
    <property type="match status" value="1"/>
</dbReference>
<dbReference type="Proteomes" id="UP000461443">
    <property type="component" value="Unassembled WGS sequence"/>
</dbReference>
<dbReference type="Pfam" id="PF02416">
    <property type="entry name" value="TatA_B_E"/>
    <property type="match status" value="1"/>
</dbReference>
<dbReference type="GO" id="GO:0033281">
    <property type="term" value="C:TAT protein transport complex"/>
    <property type="evidence" value="ECO:0007669"/>
    <property type="project" value="UniProtKB-UniRule"/>
</dbReference>
<evidence type="ECO:0000256" key="4">
    <source>
        <dbReference type="ARBA" id="ARBA00022692"/>
    </source>
</evidence>
<comment type="function">
    <text evidence="9">Part of the twin-arginine translocation (Tat) system that transports large folded proteins containing a characteristic twin-arginine motif in their signal peptide across membranes. TatA could form the protein-conducting channel of the Tat system.</text>
</comment>
<gene>
    <name evidence="9 11" type="primary">tatA</name>
    <name evidence="11" type="ORF">GRH90_17485</name>
</gene>
<evidence type="ECO:0000313" key="11">
    <source>
        <dbReference type="EMBL" id="NDL64529.1"/>
    </source>
</evidence>
<comment type="subcellular location">
    <subcellularLocation>
        <location evidence="1 9">Cell membrane</location>
        <topology evidence="1 9">Single-pass membrane protein</topology>
    </subcellularLocation>
</comment>
<keyword evidence="7 9" id="KW-0811">Translocation</keyword>
<dbReference type="NCBIfam" id="TIGR01411">
    <property type="entry name" value="tatAE"/>
    <property type="match status" value="1"/>
</dbReference>
<comment type="caution">
    <text evidence="11">The sequence shown here is derived from an EMBL/GenBank/DDBJ whole genome shotgun (WGS) entry which is preliminary data.</text>
</comment>
<sequence length="91" mass="9679">MGGISIWQLLIIAVIVVLLFGTNKLRGMGADLGASIKGFKKAMGDEDKPTAPQADKTGQDADFAAKTIAEKPQPPQQSQPDESVNKDNKQV</sequence>
<keyword evidence="12" id="KW-1185">Reference proteome</keyword>
<evidence type="ECO:0000256" key="5">
    <source>
        <dbReference type="ARBA" id="ARBA00022927"/>
    </source>
</evidence>
<keyword evidence="5 9" id="KW-0653">Protein transport</keyword>
<name>A0A845SKM4_9GAMM</name>
<organism evidence="11 12">
    <name type="scientific">Acerihabitans arboris</name>
    <dbReference type="NCBI Taxonomy" id="2691583"/>
    <lineage>
        <taxon>Bacteria</taxon>
        <taxon>Pseudomonadati</taxon>
        <taxon>Pseudomonadota</taxon>
        <taxon>Gammaproteobacteria</taxon>
        <taxon>Enterobacterales</taxon>
        <taxon>Pectobacteriaceae</taxon>
        <taxon>Acerihabitans</taxon>
    </lineage>
</organism>
<dbReference type="HAMAP" id="MF_00236">
    <property type="entry name" value="TatA_E"/>
    <property type="match status" value="1"/>
</dbReference>
<keyword evidence="2 9" id="KW-0813">Transport</keyword>
<dbReference type="InterPro" id="IPR003369">
    <property type="entry name" value="TatA/B/E"/>
</dbReference>
<evidence type="ECO:0000256" key="2">
    <source>
        <dbReference type="ARBA" id="ARBA00022448"/>
    </source>
</evidence>
<reference evidence="11 12" key="1">
    <citation type="submission" date="2019-12" db="EMBL/GenBank/DDBJ databases">
        <authorList>
            <person name="Lee S.D."/>
        </authorList>
    </citation>
    <scope>NUCLEOTIDE SEQUENCE [LARGE SCALE GENOMIC DNA]</scope>
    <source>
        <strain evidence="11 12">SAP-6</strain>
    </source>
</reference>
<keyword evidence="4 9" id="KW-0812">Transmembrane</keyword>
<evidence type="ECO:0000256" key="3">
    <source>
        <dbReference type="ARBA" id="ARBA00022475"/>
    </source>
</evidence>
<dbReference type="InterPro" id="IPR006312">
    <property type="entry name" value="TatA/E"/>
</dbReference>
<comment type="similarity">
    <text evidence="9">Belongs to the TatA/E family.</text>
</comment>
<protein>
    <recommendedName>
        <fullName evidence="9">Sec-independent protein translocase protein TatA</fullName>
    </recommendedName>
</protein>
<evidence type="ECO:0000256" key="6">
    <source>
        <dbReference type="ARBA" id="ARBA00022989"/>
    </source>
</evidence>
<accession>A0A845SKM4</accession>
<feature type="transmembrane region" description="Helical" evidence="9">
    <location>
        <begin position="6"/>
        <end position="22"/>
    </location>
</feature>